<organism evidence="2 3">
    <name type="scientific">Vitrella brassicaformis (strain CCMP3155)</name>
    <dbReference type="NCBI Taxonomy" id="1169540"/>
    <lineage>
        <taxon>Eukaryota</taxon>
        <taxon>Sar</taxon>
        <taxon>Alveolata</taxon>
        <taxon>Colpodellida</taxon>
        <taxon>Vitrellaceae</taxon>
        <taxon>Vitrella</taxon>
    </lineage>
</organism>
<keyword evidence="3" id="KW-1185">Reference proteome</keyword>
<dbReference type="VEuPathDB" id="CryptoDB:Vbra_11349"/>
<feature type="compositionally biased region" description="Pro residues" evidence="1">
    <location>
        <begin position="50"/>
        <end position="60"/>
    </location>
</feature>
<feature type="compositionally biased region" description="Basic and acidic residues" evidence="1">
    <location>
        <begin position="139"/>
        <end position="148"/>
    </location>
</feature>
<feature type="region of interest" description="Disordered" evidence="1">
    <location>
        <begin position="1"/>
        <end position="148"/>
    </location>
</feature>
<sequence>MGPPLLNGGTGMATQPPAVPHCPLPPLPHRSDPLFGAAGAKDCGHWFVLPPRPSHPPPPAATQQHQQQQHIVSEGQPQDSSDGAIDPARPVQAPPTAMASGGQLQPGDTTLSHLGTVHSDAAPESYLDCREDDFEDCEEPPHTWHPEQ</sequence>
<protein>
    <submittedName>
        <fullName evidence="2">Uncharacterized protein</fullName>
    </submittedName>
</protein>
<evidence type="ECO:0000256" key="1">
    <source>
        <dbReference type="SAM" id="MobiDB-lite"/>
    </source>
</evidence>
<feature type="compositionally biased region" description="Polar residues" evidence="1">
    <location>
        <begin position="102"/>
        <end position="113"/>
    </location>
</feature>
<reference evidence="2 3" key="1">
    <citation type="submission" date="2014-11" db="EMBL/GenBank/DDBJ databases">
        <authorList>
            <person name="Zhu J."/>
            <person name="Qi W."/>
            <person name="Song R."/>
        </authorList>
    </citation>
    <scope>NUCLEOTIDE SEQUENCE [LARGE SCALE GENOMIC DNA]</scope>
</reference>
<proteinExistence type="predicted"/>
<evidence type="ECO:0000313" key="3">
    <source>
        <dbReference type="Proteomes" id="UP000041254"/>
    </source>
</evidence>
<name>A0A0G4EDC4_VITBC</name>
<dbReference type="AlphaFoldDB" id="A0A0G4EDC4"/>
<dbReference type="EMBL" id="CDMY01000185">
    <property type="protein sequence ID" value="CEL93694.1"/>
    <property type="molecule type" value="Genomic_DNA"/>
</dbReference>
<dbReference type="InParanoid" id="A0A0G4EDC4"/>
<evidence type="ECO:0000313" key="2">
    <source>
        <dbReference type="EMBL" id="CEL93694.1"/>
    </source>
</evidence>
<feature type="compositionally biased region" description="Low complexity" evidence="1">
    <location>
        <begin position="61"/>
        <end position="70"/>
    </location>
</feature>
<gene>
    <name evidence="2" type="ORF">Vbra_11349</name>
</gene>
<accession>A0A0G4EDC4</accession>
<feature type="compositionally biased region" description="Pro residues" evidence="1">
    <location>
        <begin position="17"/>
        <end position="28"/>
    </location>
</feature>
<dbReference type="Proteomes" id="UP000041254">
    <property type="component" value="Unassembled WGS sequence"/>
</dbReference>